<dbReference type="InterPro" id="IPR000253">
    <property type="entry name" value="FHA_dom"/>
</dbReference>
<evidence type="ECO:0000259" key="1">
    <source>
        <dbReference type="PROSITE" id="PS50006"/>
    </source>
</evidence>
<dbReference type="InterPro" id="IPR050923">
    <property type="entry name" value="Cell_Proc_Reg/RNA_Proc"/>
</dbReference>
<gene>
    <name evidence="2" type="ordered locus">Msip34_2255</name>
</gene>
<evidence type="ECO:0000313" key="2">
    <source>
        <dbReference type="EMBL" id="ACT51497.1"/>
    </source>
</evidence>
<organism evidence="2 3">
    <name type="scientific">Methylovorus glucosotrophus (strain SIP3-4)</name>
    <dbReference type="NCBI Taxonomy" id="582744"/>
    <lineage>
        <taxon>Bacteria</taxon>
        <taxon>Pseudomonadati</taxon>
        <taxon>Pseudomonadota</taxon>
        <taxon>Betaproteobacteria</taxon>
        <taxon>Nitrosomonadales</taxon>
        <taxon>Methylophilaceae</taxon>
        <taxon>Methylovorus</taxon>
    </lineage>
</organism>
<dbReference type="SMART" id="SM00240">
    <property type="entry name" value="FHA"/>
    <property type="match status" value="1"/>
</dbReference>
<sequence>MAKLLFSLDGNLLGEYPLDKPLLRIGRRRDNDIAIDNLMISGEHAQVMSIGRNALLQDLDSTNGTMINGVRVKQHVLQHGDIIMLGHYQLRYWDEAAASGNPVPVDAPAVAPEADESHPFSRVWPSGEKAATADASAGRLYVISGPDFGKDILLNQAVTHLGSSDMPVAMILQDGADYRIQPVEGGESLTVNGRPLAGNMAGKPSLQLQDHDLIAYDGIKMEFYLAADETAL</sequence>
<dbReference type="EMBL" id="CP001674">
    <property type="protein sequence ID" value="ACT51497.1"/>
    <property type="molecule type" value="Genomic_DNA"/>
</dbReference>
<dbReference type="eggNOG" id="COG1716">
    <property type="taxonomic scope" value="Bacteria"/>
</dbReference>
<dbReference type="Pfam" id="PF00498">
    <property type="entry name" value="FHA"/>
    <property type="match status" value="1"/>
</dbReference>
<dbReference type="InterPro" id="IPR008984">
    <property type="entry name" value="SMAD_FHA_dom_sf"/>
</dbReference>
<reference evidence="3" key="1">
    <citation type="submission" date="2009-07" db="EMBL/GenBank/DDBJ databases">
        <title>Complete sequence of chromosome of Methylovorus sp. SIP3-4.</title>
        <authorList>
            <person name="Lucas S."/>
            <person name="Copeland A."/>
            <person name="Lapidus A."/>
            <person name="Glavina del Rio T."/>
            <person name="Tice H."/>
            <person name="Bruce D."/>
            <person name="Goodwin L."/>
            <person name="Pitluck S."/>
            <person name="Clum A."/>
            <person name="Larimer F."/>
            <person name="Land M."/>
            <person name="Hauser L."/>
            <person name="Kyrpides N."/>
            <person name="Mikhailova N."/>
            <person name="Kayluzhnaya M."/>
            <person name="Chistoserdova L."/>
        </authorList>
    </citation>
    <scope>NUCLEOTIDE SEQUENCE [LARGE SCALE GENOMIC DNA]</scope>
    <source>
        <strain evidence="3">SIP3-4</strain>
    </source>
</reference>
<reference evidence="2 3" key="2">
    <citation type="journal article" date="2011" name="J. Bacteriol.">
        <title>Genomes of three methylotrophs from a single niche uncover genetic and metabolic divergence of Methylophilaceae.</title>
        <authorList>
            <person name="Lapidus A."/>
            <person name="Clum A."/>
            <person name="Labutti K."/>
            <person name="Kaluzhnaya M.G."/>
            <person name="Lim S."/>
            <person name="Beck D.A."/>
            <person name="Glavina Del Rio T."/>
            <person name="Nolan M."/>
            <person name="Mavromatis K."/>
            <person name="Huntemann M."/>
            <person name="Lucas S."/>
            <person name="Lidstrom M.E."/>
            <person name="Ivanova N."/>
            <person name="Chistoserdova L."/>
        </authorList>
    </citation>
    <scope>NUCLEOTIDE SEQUENCE [LARGE SCALE GENOMIC DNA]</scope>
    <source>
        <strain evidence="2 3">SIP3-4</strain>
    </source>
</reference>
<dbReference type="PROSITE" id="PS50006">
    <property type="entry name" value="FHA_DOMAIN"/>
    <property type="match status" value="1"/>
</dbReference>
<name>C6X9V6_METGS</name>
<dbReference type="CDD" id="cd00060">
    <property type="entry name" value="FHA"/>
    <property type="match status" value="1"/>
</dbReference>
<feature type="domain" description="FHA" evidence="1">
    <location>
        <begin position="23"/>
        <end position="72"/>
    </location>
</feature>
<dbReference type="SUPFAM" id="SSF49879">
    <property type="entry name" value="SMAD/FHA domain"/>
    <property type="match status" value="1"/>
</dbReference>
<dbReference type="RefSeq" id="WP_015830808.1">
    <property type="nucleotide sequence ID" value="NC_012969.1"/>
</dbReference>
<dbReference type="KEGG" id="mei:Msip34_2255"/>
<dbReference type="PANTHER" id="PTHR23308">
    <property type="entry name" value="NUCLEAR INHIBITOR OF PROTEIN PHOSPHATASE-1"/>
    <property type="match status" value="1"/>
</dbReference>
<proteinExistence type="predicted"/>
<evidence type="ECO:0000313" key="3">
    <source>
        <dbReference type="Proteomes" id="UP000002743"/>
    </source>
</evidence>
<dbReference type="Gene3D" id="2.60.200.20">
    <property type="match status" value="1"/>
</dbReference>
<protein>
    <submittedName>
        <fullName evidence="2">FHA domain containing protein</fullName>
    </submittedName>
</protein>
<keyword evidence="3" id="KW-1185">Reference proteome</keyword>
<accession>C6X9V6</accession>
<dbReference type="HOGENOM" id="CLU_102503_0_0_4"/>
<dbReference type="AlphaFoldDB" id="C6X9V6"/>
<dbReference type="STRING" id="582744.Msip34_2255"/>
<dbReference type="OrthoDB" id="151099at2"/>
<dbReference type="Proteomes" id="UP000002743">
    <property type="component" value="Chromosome"/>
</dbReference>